<name>A0AAV6UYY2_9ARAC</name>
<dbReference type="EMBL" id="JAFNEN010000222">
    <property type="protein sequence ID" value="KAG8189063.1"/>
    <property type="molecule type" value="Genomic_DNA"/>
</dbReference>
<comment type="caution">
    <text evidence="2">The sequence shown here is derived from an EMBL/GenBank/DDBJ whole genome shotgun (WGS) entry which is preliminary data.</text>
</comment>
<evidence type="ECO:0000313" key="2">
    <source>
        <dbReference type="EMBL" id="KAG8189063.1"/>
    </source>
</evidence>
<sequence>MFTTIQNKSIFPSAVIEPVKSTTMTSPLSPQQKAYAITTGEFSGARVTNNPYRGTSGPTPFSEWGPEHREHILCVSAATGVTDRIESRDQASSSTSISKLRRIICSRLVETASVNRQGHRKPDSEDTSGIADATTPFLIKVQTSEKGLRSEDGGLTER</sequence>
<dbReference type="Proteomes" id="UP000827092">
    <property type="component" value="Unassembled WGS sequence"/>
</dbReference>
<evidence type="ECO:0000313" key="3">
    <source>
        <dbReference type="Proteomes" id="UP000827092"/>
    </source>
</evidence>
<accession>A0AAV6UYY2</accession>
<evidence type="ECO:0000256" key="1">
    <source>
        <dbReference type="SAM" id="MobiDB-lite"/>
    </source>
</evidence>
<organism evidence="2 3">
    <name type="scientific">Oedothorax gibbosus</name>
    <dbReference type="NCBI Taxonomy" id="931172"/>
    <lineage>
        <taxon>Eukaryota</taxon>
        <taxon>Metazoa</taxon>
        <taxon>Ecdysozoa</taxon>
        <taxon>Arthropoda</taxon>
        <taxon>Chelicerata</taxon>
        <taxon>Arachnida</taxon>
        <taxon>Araneae</taxon>
        <taxon>Araneomorphae</taxon>
        <taxon>Entelegynae</taxon>
        <taxon>Araneoidea</taxon>
        <taxon>Linyphiidae</taxon>
        <taxon>Erigoninae</taxon>
        <taxon>Oedothorax</taxon>
    </lineage>
</organism>
<protein>
    <submittedName>
        <fullName evidence="2">Uncharacterized protein</fullName>
    </submittedName>
</protein>
<gene>
    <name evidence="2" type="ORF">JTE90_025495</name>
</gene>
<keyword evidence="3" id="KW-1185">Reference proteome</keyword>
<dbReference type="AlphaFoldDB" id="A0AAV6UYY2"/>
<reference evidence="2 3" key="1">
    <citation type="journal article" date="2022" name="Nat. Ecol. Evol.">
        <title>A masculinizing supergene underlies an exaggerated male reproductive morph in a spider.</title>
        <authorList>
            <person name="Hendrickx F."/>
            <person name="De Corte Z."/>
            <person name="Sonet G."/>
            <person name="Van Belleghem S.M."/>
            <person name="Kostlbacher S."/>
            <person name="Vangestel C."/>
        </authorList>
    </citation>
    <scope>NUCLEOTIDE SEQUENCE [LARGE SCALE GENOMIC DNA]</scope>
    <source>
        <strain evidence="2">W744_W776</strain>
    </source>
</reference>
<proteinExistence type="predicted"/>
<feature type="region of interest" description="Disordered" evidence="1">
    <location>
        <begin position="114"/>
        <end position="158"/>
    </location>
</feature>
<feature type="compositionally biased region" description="Basic and acidic residues" evidence="1">
    <location>
        <begin position="146"/>
        <end position="158"/>
    </location>
</feature>